<sequence length="404" mass="45550">MDQWGDHVVHCFSEVDVKFRHDLVCDILVDICSKVWIMVRKEAPMCFLSEDMMDLRPADLLLFYWLQVFVCSLGILMMVLLLEILWLWGEVLELITDDGPRCGLHLNVTKTEIFWPKEDPRSRVEGVFPPDISRPLHGRVTKTIALMDSVAKINDPQCELLLLWACTGISKLYFAMRTCPPCVFESAQRSFDVALHSALERDVLNYAFLASHLQSVALQSKLLQHVGIVAPGSIFDDALCMFNDSMEIDFLSLFSLLRVFAGEIYEDHVVSCARIVGIKHRYNVVRDTLVDICFRSGISAGLDVCVDLTGSSPLTQTGMTDFAPGRVVTDIAHHKRSKYMAKCEAIGYGFLPFSFSCLGESETNVVTLLKRIQKFSMVQDIGARAAIHIFNRISFAIAKEWGPR</sequence>
<evidence type="ECO:0000313" key="3">
    <source>
        <dbReference type="Proteomes" id="UP001151760"/>
    </source>
</evidence>
<protein>
    <submittedName>
        <fullName evidence="2">Uncharacterized protein</fullName>
    </submittedName>
</protein>
<reference evidence="2" key="2">
    <citation type="submission" date="2022-01" db="EMBL/GenBank/DDBJ databases">
        <authorList>
            <person name="Yamashiro T."/>
            <person name="Shiraishi A."/>
            <person name="Satake H."/>
            <person name="Nakayama K."/>
        </authorList>
    </citation>
    <scope>NUCLEOTIDE SEQUENCE</scope>
</reference>
<feature type="transmembrane region" description="Helical" evidence="1">
    <location>
        <begin position="62"/>
        <end position="88"/>
    </location>
</feature>
<accession>A0ABQ5IWN6</accession>
<keyword evidence="1" id="KW-1133">Transmembrane helix</keyword>
<comment type="caution">
    <text evidence="2">The sequence shown here is derived from an EMBL/GenBank/DDBJ whole genome shotgun (WGS) entry which is preliminary data.</text>
</comment>
<dbReference type="EMBL" id="BQNB010021263">
    <property type="protein sequence ID" value="GJU04579.1"/>
    <property type="molecule type" value="Genomic_DNA"/>
</dbReference>
<dbReference type="Proteomes" id="UP001151760">
    <property type="component" value="Unassembled WGS sequence"/>
</dbReference>
<reference evidence="2" key="1">
    <citation type="journal article" date="2022" name="Int. J. Mol. Sci.">
        <title>Draft Genome of Tanacetum Coccineum: Genomic Comparison of Closely Related Tanacetum-Family Plants.</title>
        <authorList>
            <person name="Yamashiro T."/>
            <person name="Shiraishi A."/>
            <person name="Nakayama K."/>
            <person name="Satake H."/>
        </authorList>
    </citation>
    <scope>NUCLEOTIDE SEQUENCE</scope>
</reference>
<organism evidence="2 3">
    <name type="scientific">Tanacetum coccineum</name>
    <dbReference type="NCBI Taxonomy" id="301880"/>
    <lineage>
        <taxon>Eukaryota</taxon>
        <taxon>Viridiplantae</taxon>
        <taxon>Streptophyta</taxon>
        <taxon>Embryophyta</taxon>
        <taxon>Tracheophyta</taxon>
        <taxon>Spermatophyta</taxon>
        <taxon>Magnoliopsida</taxon>
        <taxon>eudicotyledons</taxon>
        <taxon>Gunneridae</taxon>
        <taxon>Pentapetalae</taxon>
        <taxon>asterids</taxon>
        <taxon>campanulids</taxon>
        <taxon>Asterales</taxon>
        <taxon>Asteraceae</taxon>
        <taxon>Asteroideae</taxon>
        <taxon>Anthemideae</taxon>
        <taxon>Anthemidinae</taxon>
        <taxon>Tanacetum</taxon>
    </lineage>
</organism>
<dbReference type="PANTHER" id="PTHR48462">
    <property type="entry name" value="PROTEIN, PUTATIVE-RELATED"/>
    <property type="match status" value="1"/>
</dbReference>
<keyword evidence="1" id="KW-0812">Transmembrane</keyword>
<name>A0ABQ5IWN6_9ASTR</name>
<keyword evidence="3" id="KW-1185">Reference proteome</keyword>
<evidence type="ECO:0000313" key="2">
    <source>
        <dbReference type="EMBL" id="GJU04579.1"/>
    </source>
</evidence>
<dbReference type="PANTHER" id="PTHR48462:SF1">
    <property type="entry name" value="PROTEIN, PUTATIVE-RELATED"/>
    <property type="match status" value="1"/>
</dbReference>
<gene>
    <name evidence="2" type="ORF">Tco_1121009</name>
</gene>
<keyword evidence="1" id="KW-0472">Membrane</keyword>
<evidence type="ECO:0000256" key="1">
    <source>
        <dbReference type="SAM" id="Phobius"/>
    </source>
</evidence>
<proteinExistence type="predicted"/>